<keyword evidence="11" id="KW-1133">Transmembrane helix</keyword>
<keyword evidence="8 9" id="KW-0449">Lipoprotein</keyword>
<evidence type="ECO:0000256" key="2">
    <source>
        <dbReference type="ARBA" id="ARBA00007528"/>
    </source>
</evidence>
<dbReference type="GO" id="GO:0005886">
    <property type="term" value="C:plasma membrane"/>
    <property type="evidence" value="ECO:0007669"/>
    <property type="project" value="UniProtKB-SubCell"/>
</dbReference>
<feature type="compositionally biased region" description="Low complexity" evidence="10">
    <location>
        <begin position="31"/>
        <end position="54"/>
    </location>
</feature>
<sequence length="591" mass="63333">MAGAAPQPGRPMYICIPRTRAVSPLPLITFSPSASPSTPSTHATRPSPSETAASSSPLLALAGSVAGETPPIQVKARCLRGSKFFYKNGTQFYIKGVAYQRDIAAAGGVNDKGSFYSDPLADASNCKRDVPLLQELGTNTIRTYAIDPSADHSVCMKLLEDAGIYVVADLSEPRLSINRESPQWNTKLFGRYKQVVDELAKYPNVIGFFAGNEVSNNKSNTGASAFVKAAVRDTKKYIKDNKNISRWLGVGYAANDDAEIRDQMADYFNCGAPEESIDFFGYNIYSWCGESSIEISGYDKQAKFYQDYSVPVFFAEYGCNTGPEKAAGRIFTETEALYSDSMTPVFSGGIVYMYFQEDNDYGLVTVSKDGSAERMKDFKTLRDQVTKAKPKSIEMSEYTPTNKPRKCPAVNNDPWGASESLPPTPDKGLCDCMVKSRSCVPRSDVSPTEYGDLFNYVCGLDKVLCAGISGEPSTGVFGSYIMCDDSAKLAYVFDAHYSKFNEAAWACDFGGNATTQVAAAEASCSPALASASDSNKHVATATAPAGGKASSSDDSLAVHGVSFSRFFAVGDFALGLYLVAAVGAGAAAIVL</sequence>
<dbReference type="PANTHER" id="PTHR31468:SF2">
    <property type="entry name" value="1,3-BETA-GLUCANOSYLTRANSFERASE GAS1"/>
    <property type="match status" value="1"/>
</dbReference>
<dbReference type="EMBL" id="KE654084">
    <property type="protein sequence ID" value="EQK98763.1"/>
    <property type="molecule type" value="Genomic_DNA"/>
</dbReference>
<dbReference type="EC" id="2.4.1.-" evidence="9"/>
<dbReference type="PANTHER" id="PTHR31468">
    <property type="entry name" value="1,3-BETA-GLUCANOSYLTRANSFERASE GAS1"/>
    <property type="match status" value="1"/>
</dbReference>
<comment type="similarity">
    <text evidence="2 9">Belongs to the glycosyl hydrolase 72 family.</text>
</comment>
<dbReference type="GO" id="GO:0031505">
    <property type="term" value="P:fungal-type cell wall organization"/>
    <property type="evidence" value="ECO:0007669"/>
    <property type="project" value="TreeGrafter"/>
</dbReference>
<dbReference type="InterPro" id="IPR004886">
    <property type="entry name" value="Glucanosyltransferase"/>
</dbReference>
<evidence type="ECO:0000313" key="13">
    <source>
        <dbReference type="EMBL" id="EQK98763.1"/>
    </source>
</evidence>
<feature type="domain" description="X8" evidence="12">
    <location>
        <begin position="437"/>
        <end position="526"/>
    </location>
</feature>
<dbReference type="Proteomes" id="UP000019374">
    <property type="component" value="Unassembled WGS sequence"/>
</dbReference>
<evidence type="ECO:0000313" key="14">
    <source>
        <dbReference type="Proteomes" id="UP000019374"/>
    </source>
</evidence>
<evidence type="ECO:0000256" key="7">
    <source>
        <dbReference type="ARBA" id="ARBA00023180"/>
    </source>
</evidence>
<evidence type="ECO:0000259" key="12">
    <source>
        <dbReference type="SMART" id="SM00768"/>
    </source>
</evidence>
<dbReference type="GO" id="GO:0098552">
    <property type="term" value="C:side of membrane"/>
    <property type="evidence" value="ECO:0007669"/>
    <property type="project" value="UniProtKB-KW"/>
</dbReference>
<dbReference type="Gene3D" id="3.20.20.80">
    <property type="entry name" value="Glycosidases"/>
    <property type="match status" value="1"/>
</dbReference>
<dbReference type="SUPFAM" id="SSF51445">
    <property type="entry name" value="(Trans)glycosidases"/>
    <property type="match status" value="1"/>
</dbReference>
<keyword evidence="4" id="KW-0732">Signal</keyword>
<keyword evidence="6" id="KW-1015">Disulfide bond</keyword>
<dbReference type="Gene3D" id="1.20.58.1040">
    <property type="match status" value="1"/>
</dbReference>
<dbReference type="Pfam" id="PF03198">
    <property type="entry name" value="Glyco_hydro_72"/>
    <property type="match status" value="1"/>
</dbReference>
<evidence type="ECO:0000256" key="8">
    <source>
        <dbReference type="ARBA" id="ARBA00023288"/>
    </source>
</evidence>
<evidence type="ECO:0000256" key="9">
    <source>
        <dbReference type="RuleBase" id="RU361209"/>
    </source>
</evidence>
<dbReference type="GO" id="GO:0071970">
    <property type="term" value="P:fungal-type cell wall (1-&gt;3)-beta-D-glucan biosynthetic process"/>
    <property type="evidence" value="ECO:0007669"/>
    <property type="project" value="TreeGrafter"/>
</dbReference>
<comment type="function">
    <text evidence="9">Splits internally a 1,3-beta-glucan molecule and transfers the newly generated reducing end (the donor) to the non-reducing end of another 1,3-beta-glucan molecule (the acceptor) forming a 1,3-beta linkage, resulting in the elongation of 1,3-beta-glucan chains in the cell wall.</text>
</comment>
<dbReference type="AlphaFoldDB" id="T5A860"/>
<accession>T5A860</accession>
<dbReference type="OrthoDB" id="421038at2759"/>
<keyword evidence="5 9" id="KW-0472">Membrane</keyword>
<comment type="subcellular location">
    <subcellularLocation>
        <location evidence="1 9">Cell membrane</location>
        <topology evidence="1 9">Lipid-anchor</topology>
        <topology evidence="1 9">GPI-anchor</topology>
    </subcellularLocation>
</comment>
<name>T5A860_OPHSC</name>
<evidence type="ECO:0000256" key="1">
    <source>
        <dbReference type="ARBA" id="ARBA00004609"/>
    </source>
</evidence>
<dbReference type="GO" id="GO:0042124">
    <property type="term" value="F:1,3-beta-glucanosyltransferase activity"/>
    <property type="evidence" value="ECO:0007669"/>
    <property type="project" value="TreeGrafter"/>
</dbReference>
<evidence type="ECO:0000256" key="6">
    <source>
        <dbReference type="ARBA" id="ARBA00023157"/>
    </source>
</evidence>
<keyword evidence="7" id="KW-0325">Glycoprotein</keyword>
<dbReference type="InterPro" id="IPR017853">
    <property type="entry name" value="GH"/>
</dbReference>
<dbReference type="InterPro" id="IPR012946">
    <property type="entry name" value="X8"/>
</dbReference>
<evidence type="ECO:0000256" key="11">
    <source>
        <dbReference type="SAM" id="Phobius"/>
    </source>
</evidence>
<reference evidence="13 14" key="1">
    <citation type="journal article" date="2013" name="Chin. Sci. Bull.">
        <title>Genome survey uncovers the secrets of sex and lifestyle in caterpillar fungus.</title>
        <authorList>
            <person name="Hu X."/>
            <person name="Zhang Y."/>
            <person name="Xiao G."/>
            <person name="Zheng P."/>
            <person name="Xia Y."/>
            <person name="Zhang X."/>
            <person name="St Leger R.J."/>
            <person name="Liu X."/>
            <person name="Wang C."/>
        </authorList>
    </citation>
    <scope>NUCLEOTIDE SEQUENCE [LARGE SCALE GENOMIC DNA]</scope>
    <source>
        <strain evidence="14">Co18 / CGMCC 3.14243</strain>
        <tissue evidence="13">Fruit-body</tissue>
    </source>
</reference>
<evidence type="ECO:0000256" key="4">
    <source>
        <dbReference type="ARBA" id="ARBA00022729"/>
    </source>
</evidence>
<dbReference type="eggNOG" id="ENOG502QPST">
    <property type="taxonomic scope" value="Eukaryota"/>
</dbReference>
<proteinExistence type="inferred from homology"/>
<dbReference type="FunFam" id="3.20.20.80:FF:000038">
    <property type="entry name" value="1,3-beta-glucanosyltransferase"/>
    <property type="match status" value="1"/>
</dbReference>
<dbReference type="SMART" id="SM00768">
    <property type="entry name" value="X8"/>
    <property type="match status" value="1"/>
</dbReference>
<feature type="region of interest" description="Disordered" evidence="10">
    <location>
        <begin position="27"/>
        <end position="54"/>
    </location>
</feature>
<gene>
    <name evidence="13" type="ORF">OCS_05526</name>
</gene>
<keyword evidence="9 13" id="KW-0808">Transferase</keyword>
<organism evidence="13 14">
    <name type="scientific">Ophiocordyceps sinensis (strain Co18 / CGMCC 3.14243)</name>
    <name type="common">Yarsagumba caterpillar fungus</name>
    <name type="synonym">Hirsutella sinensis</name>
    <dbReference type="NCBI Taxonomy" id="911162"/>
    <lineage>
        <taxon>Eukaryota</taxon>
        <taxon>Fungi</taxon>
        <taxon>Dikarya</taxon>
        <taxon>Ascomycota</taxon>
        <taxon>Pezizomycotina</taxon>
        <taxon>Sordariomycetes</taxon>
        <taxon>Hypocreomycetidae</taxon>
        <taxon>Hypocreales</taxon>
        <taxon>Ophiocordycipitaceae</taxon>
        <taxon>Ophiocordyceps</taxon>
    </lineage>
</organism>
<dbReference type="Pfam" id="PF07983">
    <property type="entry name" value="X8"/>
    <property type="match status" value="1"/>
</dbReference>
<keyword evidence="3 9" id="KW-0336">GPI-anchor</keyword>
<dbReference type="HOGENOM" id="CLU_021855_2_1_1"/>
<protein>
    <recommendedName>
        <fullName evidence="9">1,3-beta-glucanosyltransferase</fullName>
        <ecNumber evidence="9">2.4.1.-</ecNumber>
    </recommendedName>
</protein>
<feature type="transmembrane region" description="Helical" evidence="11">
    <location>
        <begin position="566"/>
        <end position="590"/>
    </location>
</feature>
<evidence type="ECO:0000256" key="5">
    <source>
        <dbReference type="ARBA" id="ARBA00023136"/>
    </source>
</evidence>
<keyword evidence="11" id="KW-0812">Transmembrane</keyword>
<evidence type="ECO:0000256" key="10">
    <source>
        <dbReference type="SAM" id="MobiDB-lite"/>
    </source>
</evidence>
<evidence type="ECO:0000256" key="3">
    <source>
        <dbReference type="ARBA" id="ARBA00022622"/>
    </source>
</evidence>